<evidence type="ECO:0000313" key="2">
    <source>
        <dbReference type="EnsemblMetazoa" id="ACOM024771-PA.1"/>
    </source>
</evidence>
<proteinExistence type="predicted"/>
<reference evidence="2" key="1">
    <citation type="submission" date="2022-08" db="UniProtKB">
        <authorList>
            <consortium name="EnsemblMetazoa"/>
        </authorList>
    </citation>
    <scope>IDENTIFICATION</scope>
</reference>
<sequence length="319" mass="35532">MSEQSDDSKETLGEYDRNLLEQLVVNDWGLSAAAFKRMVYCGIDEVSLVLIEDAEINELFSDPRLLGQKILFKHRLRQWRHDQQSFLSNIAAHLQLPNGNGTVPPTPPASAAALLPRQLLLPALNGTAGAAPSSPATGITAPGSYKRNYKPNEPLERRGQTIITHLIVDQFLHFNILFKHRMMSHYADVITQLFPAEIKEIYYAPRNTVKRNTSGKLFDRYTNQRLRHKERLPRVKPFVADEWTEHKTFAELAILNEAMQGVRSVAGGGGGDDATGSEDGNISNDFLQPLATMYVEGEEQQPTGGNGEGAVDYSTREDD</sequence>
<dbReference type="VEuPathDB" id="VectorBase:ACON2_035464"/>
<name>A0A8W7P3E1_ANOCL</name>
<feature type="region of interest" description="Disordered" evidence="1">
    <location>
        <begin position="265"/>
        <end position="319"/>
    </location>
</feature>
<protein>
    <submittedName>
        <fullName evidence="2">Uncharacterized protein</fullName>
    </submittedName>
</protein>
<evidence type="ECO:0000256" key="1">
    <source>
        <dbReference type="SAM" id="MobiDB-lite"/>
    </source>
</evidence>
<accession>A0A8W7P3E1</accession>
<dbReference type="AlphaFoldDB" id="A0A8W7P3E1"/>
<organism evidence="2">
    <name type="scientific">Anopheles coluzzii</name>
    <name type="common">African malaria mosquito</name>
    <dbReference type="NCBI Taxonomy" id="1518534"/>
    <lineage>
        <taxon>Eukaryota</taxon>
        <taxon>Metazoa</taxon>
        <taxon>Ecdysozoa</taxon>
        <taxon>Arthropoda</taxon>
        <taxon>Hexapoda</taxon>
        <taxon>Insecta</taxon>
        <taxon>Pterygota</taxon>
        <taxon>Neoptera</taxon>
        <taxon>Endopterygota</taxon>
        <taxon>Diptera</taxon>
        <taxon>Nematocera</taxon>
        <taxon>Culicoidea</taxon>
        <taxon>Culicidae</taxon>
        <taxon>Anophelinae</taxon>
        <taxon>Anopheles</taxon>
    </lineage>
</organism>
<dbReference type="EnsemblMetazoa" id="ACOM024771-RA">
    <property type="protein sequence ID" value="ACOM024771-PA.1"/>
    <property type="gene ID" value="ACOM024771"/>
</dbReference>
<feature type="region of interest" description="Disordered" evidence="1">
    <location>
        <begin position="131"/>
        <end position="152"/>
    </location>
</feature>
<dbReference type="Proteomes" id="UP000075882">
    <property type="component" value="Unassembled WGS sequence"/>
</dbReference>